<dbReference type="HOGENOM" id="CLU_1006032_0_0_1"/>
<evidence type="ECO:0000256" key="11">
    <source>
        <dbReference type="ARBA" id="ARBA00023180"/>
    </source>
</evidence>
<evidence type="ECO:0000256" key="9">
    <source>
        <dbReference type="ARBA" id="ARBA00022840"/>
    </source>
</evidence>
<evidence type="ECO:0000256" key="2">
    <source>
        <dbReference type="ARBA" id="ARBA00022527"/>
    </source>
</evidence>
<keyword evidence="3" id="KW-0433">Leucine-rich repeat</keyword>
<feature type="region of interest" description="Disordered" evidence="14">
    <location>
        <begin position="231"/>
        <end position="277"/>
    </location>
</feature>
<dbReference type="PANTHER" id="PTHR48056">
    <property type="entry name" value="LRR RECEPTOR-LIKE SERINE/THREONINE-PROTEIN KINASE-RELATED"/>
    <property type="match status" value="1"/>
</dbReference>
<dbReference type="SUPFAM" id="SSF52058">
    <property type="entry name" value="L domain-like"/>
    <property type="match status" value="1"/>
</dbReference>
<keyword evidence="9" id="KW-0067">ATP-binding</keyword>
<reference evidence="15" key="2">
    <citation type="submission" date="2018-05" db="EMBL/GenBank/DDBJ databases">
        <title>OgluRS3 (Oryza glumaepatula Reference Sequence Version 3).</title>
        <authorList>
            <person name="Zhang J."/>
            <person name="Kudrna D."/>
            <person name="Lee S."/>
            <person name="Talag J."/>
            <person name="Welchert J."/>
            <person name="Wing R.A."/>
        </authorList>
    </citation>
    <scope>NUCLEOTIDE SEQUENCE [LARGE SCALE GENOMIC DNA]</scope>
</reference>
<dbReference type="Gramene" id="OGLUM08G16080.4">
    <property type="protein sequence ID" value="OGLUM08G16080.4"/>
    <property type="gene ID" value="OGLUM08G16080"/>
</dbReference>
<organism evidence="15">
    <name type="scientific">Oryza glumipatula</name>
    <dbReference type="NCBI Taxonomy" id="40148"/>
    <lineage>
        <taxon>Eukaryota</taxon>
        <taxon>Viridiplantae</taxon>
        <taxon>Streptophyta</taxon>
        <taxon>Embryophyta</taxon>
        <taxon>Tracheophyta</taxon>
        <taxon>Spermatophyta</taxon>
        <taxon>Magnoliopsida</taxon>
        <taxon>Liliopsida</taxon>
        <taxon>Poales</taxon>
        <taxon>Poaceae</taxon>
        <taxon>BOP clade</taxon>
        <taxon>Oryzoideae</taxon>
        <taxon>Oryzeae</taxon>
        <taxon>Oryzinae</taxon>
        <taxon>Oryza</taxon>
    </lineage>
</organism>
<keyword evidence="4" id="KW-0808">Transferase</keyword>
<dbReference type="EC" id="2.7.11.1" evidence="1"/>
<evidence type="ECO:0000256" key="4">
    <source>
        <dbReference type="ARBA" id="ARBA00022679"/>
    </source>
</evidence>
<keyword evidence="10" id="KW-0675">Receptor</keyword>
<evidence type="ECO:0000256" key="3">
    <source>
        <dbReference type="ARBA" id="ARBA00022614"/>
    </source>
</evidence>
<evidence type="ECO:0000256" key="1">
    <source>
        <dbReference type="ARBA" id="ARBA00012513"/>
    </source>
</evidence>
<keyword evidence="6" id="KW-0677">Repeat</keyword>
<dbReference type="STRING" id="40148.A0A0E0AVJ9"/>
<dbReference type="Pfam" id="PF00560">
    <property type="entry name" value="LRR_1"/>
    <property type="match status" value="1"/>
</dbReference>
<keyword evidence="8" id="KW-0418">Kinase</keyword>
<evidence type="ECO:0000256" key="12">
    <source>
        <dbReference type="ARBA" id="ARBA00047899"/>
    </source>
</evidence>
<dbReference type="EnsemblPlants" id="OGLUM08G16080.4">
    <property type="protein sequence ID" value="OGLUM08G16080.4"/>
    <property type="gene ID" value="OGLUM08G16080"/>
</dbReference>
<name>A0A0E0AVJ9_9ORYZ</name>
<reference evidence="15" key="1">
    <citation type="submission" date="2015-04" db="UniProtKB">
        <authorList>
            <consortium name="EnsemblPlants"/>
        </authorList>
    </citation>
    <scope>IDENTIFICATION</scope>
</reference>
<evidence type="ECO:0000256" key="13">
    <source>
        <dbReference type="ARBA" id="ARBA00048679"/>
    </source>
</evidence>
<dbReference type="GO" id="GO:0004674">
    <property type="term" value="F:protein serine/threonine kinase activity"/>
    <property type="evidence" value="ECO:0007669"/>
    <property type="project" value="UniProtKB-KW"/>
</dbReference>
<dbReference type="Proteomes" id="UP000026961">
    <property type="component" value="Chromosome 8"/>
</dbReference>
<evidence type="ECO:0000256" key="10">
    <source>
        <dbReference type="ARBA" id="ARBA00023170"/>
    </source>
</evidence>
<feature type="compositionally biased region" description="Basic and acidic residues" evidence="14">
    <location>
        <begin position="253"/>
        <end position="277"/>
    </location>
</feature>
<evidence type="ECO:0000256" key="6">
    <source>
        <dbReference type="ARBA" id="ARBA00022737"/>
    </source>
</evidence>
<proteinExistence type="predicted"/>
<evidence type="ECO:0000256" key="5">
    <source>
        <dbReference type="ARBA" id="ARBA00022729"/>
    </source>
</evidence>
<evidence type="ECO:0000256" key="8">
    <source>
        <dbReference type="ARBA" id="ARBA00022777"/>
    </source>
</evidence>
<dbReference type="InterPro" id="IPR032675">
    <property type="entry name" value="LRR_dom_sf"/>
</dbReference>
<dbReference type="AlphaFoldDB" id="A0A0E0AVJ9"/>
<evidence type="ECO:0000313" key="15">
    <source>
        <dbReference type="EnsemblPlants" id="OGLUM08G16080.4"/>
    </source>
</evidence>
<dbReference type="InterPro" id="IPR001611">
    <property type="entry name" value="Leu-rich_rpt"/>
</dbReference>
<keyword evidence="11" id="KW-0325">Glycoprotein</keyword>
<dbReference type="FunFam" id="3.80.10.10:FF:000041">
    <property type="entry name" value="LRR receptor-like serine/threonine-protein kinase ERECTA"/>
    <property type="match status" value="1"/>
</dbReference>
<comment type="catalytic activity">
    <reaction evidence="13">
        <text>L-seryl-[protein] + ATP = O-phospho-L-seryl-[protein] + ADP + H(+)</text>
        <dbReference type="Rhea" id="RHEA:17989"/>
        <dbReference type="Rhea" id="RHEA-COMP:9863"/>
        <dbReference type="Rhea" id="RHEA-COMP:11604"/>
        <dbReference type="ChEBI" id="CHEBI:15378"/>
        <dbReference type="ChEBI" id="CHEBI:29999"/>
        <dbReference type="ChEBI" id="CHEBI:30616"/>
        <dbReference type="ChEBI" id="CHEBI:83421"/>
        <dbReference type="ChEBI" id="CHEBI:456216"/>
        <dbReference type="EC" id="2.7.11.1"/>
    </reaction>
</comment>
<dbReference type="GO" id="GO:0005524">
    <property type="term" value="F:ATP binding"/>
    <property type="evidence" value="ECO:0007669"/>
    <property type="project" value="UniProtKB-KW"/>
</dbReference>
<keyword evidence="7" id="KW-0547">Nucleotide-binding</keyword>
<dbReference type="PANTHER" id="PTHR48056:SF81">
    <property type="entry name" value="RECEPTOR PROTEIN-TYROSINE KINASE CEPR1"/>
    <property type="match status" value="1"/>
</dbReference>
<evidence type="ECO:0000256" key="7">
    <source>
        <dbReference type="ARBA" id="ARBA00022741"/>
    </source>
</evidence>
<sequence length="277" mass="30520">MAGRCVPPPSGDGWILPPLPGLGMGGSCRPIHRLQRRRADLEEEGGERGGCDLAAAPLLSLSLRRRLLLQPHLAAASVAFALCCRHHRDRTEETKTNNHLLEAASHRNTTVIVNPIYSASGQLVTPSTALGRLGELEQLFFYDKNFTGGIPPELGELTSLQLLDLSNNSLAGGIPSRLYNCSAMWALGLDVNNLTGSPAKFLQLFGNRFTTTIPGEFGRCKNLTRRGGLLPRRSHRRHLVAPATSSSFAGQLAEEKRERERDREMGERERRGKRERE</sequence>
<dbReference type="PROSITE" id="PS51257">
    <property type="entry name" value="PROKAR_LIPOPROTEIN"/>
    <property type="match status" value="1"/>
</dbReference>
<keyword evidence="2" id="KW-0723">Serine/threonine-protein kinase</keyword>
<protein>
    <recommendedName>
        <fullName evidence="1">non-specific serine/threonine protein kinase</fullName>
        <ecNumber evidence="1">2.7.11.1</ecNumber>
    </recommendedName>
</protein>
<keyword evidence="16" id="KW-1185">Reference proteome</keyword>
<comment type="catalytic activity">
    <reaction evidence="12">
        <text>L-threonyl-[protein] + ATP = O-phospho-L-threonyl-[protein] + ADP + H(+)</text>
        <dbReference type="Rhea" id="RHEA:46608"/>
        <dbReference type="Rhea" id="RHEA-COMP:11060"/>
        <dbReference type="Rhea" id="RHEA-COMP:11605"/>
        <dbReference type="ChEBI" id="CHEBI:15378"/>
        <dbReference type="ChEBI" id="CHEBI:30013"/>
        <dbReference type="ChEBI" id="CHEBI:30616"/>
        <dbReference type="ChEBI" id="CHEBI:61977"/>
        <dbReference type="ChEBI" id="CHEBI:456216"/>
        <dbReference type="EC" id="2.7.11.1"/>
    </reaction>
</comment>
<dbReference type="Gene3D" id="3.80.10.10">
    <property type="entry name" value="Ribonuclease Inhibitor"/>
    <property type="match status" value="1"/>
</dbReference>
<dbReference type="InterPro" id="IPR050647">
    <property type="entry name" value="Plant_LRR-RLKs"/>
</dbReference>
<keyword evidence="5" id="KW-0732">Signal</keyword>
<evidence type="ECO:0000313" key="16">
    <source>
        <dbReference type="Proteomes" id="UP000026961"/>
    </source>
</evidence>
<accession>A0A0E0AVJ9</accession>
<evidence type="ECO:0000256" key="14">
    <source>
        <dbReference type="SAM" id="MobiDB-lite"/>
    </source>
</evidence>